<dbReference type="Gene3D" id="3.40.50.720">
    <property type="entry name" value="NAD(P)-binding Rossmann-like Domain"/>
    <property type="match status" value="1"/>
</dbReference>
<evidence type="ECO:0000259" key="1">
    <source>
        <dbReference type="Pfam" id="PF00899"/>
    </source>
</evidence>
<dbReference type="InterPro" id="IPR035985">
    <property type="entry name" value="Ubiquitin-activating_enz"/>
</dbReference>
<dbReference type="PANTHER" id="PTHR43267">
    <property type="entry name" value="TRNA THREONYLCARBAMOYLADENOSINE DEHYDRATASE"/>
    <property type="match status" value="1"/>
</dbReference>
<dbReference type="GO" id="GO:0061503">
    <property type="term" value="F:tRNA threonylcarbamoyladenosine dehydratase"/>
    <property type="evidence" value="ECO:0007669"/>
    <property type="project" value="TreeGrafter"/>
</dbReference>
<gene>
    <name evidence="2" type="ORF">C7448_102424</name>
</gene>
<comment type="caution">
    <text evidence="2">The sequence shown here is derived from an EMBL/GenBank/DDBJ whole genome shotgun (WGS) entry which is preliminary data.</text>
</comment>
<dbReference type="Proteomes" id="UP000256884">
    <property type="component" value="Unassembled WGS sequence"/>
</dbReference>
<dbReference type="SUPFAM" id="SSF69572">
    <property type="entry name" value="Activating enzymes of the ubiquitin-like proteins"/>
    <property type="match status" value="1"/>
</dbReference>
<dbReference type="Pfam" id="PF00899">
    <property type="entry name" value="ThiF"/>
    <property type="match status" value="1"/>
</dbReference>
<organism evidence="2 3">
    <name type="scientific">Tenacibaculum gallaicum</name>
    <dbReference type="NCBI Taxonomy" id="561505"/>
    <lineage>
        <taxon>Bacteria</taxon>
        <taxon>Pseudomonadati</taxon>
        <taxon>Bacteroidota</taxon>
        <taxon>Flavobacteriia</taxon>
        <taxon>Flavobacteriales</taxon>
        <taxon>Flavobacteriaceae</taxon>
        <taxon>Tenacibaculum</taxon>
    </lineage>
</organism>
<dbReference type="AlphaFoldDB" id="A0A3E0I817"/>
<dbReference type="EMBL" id="QUNS01000002">
    <property type="protein sequence ID" value="REH54893.1"/>
    <property type="molecule type" value="Genomic_DNA"/>
</dbReference>
<dbReference type="GO" id="GO:0061504">
    <property type="term" value="P:cyclic threonylcarbamoyladenosine biosynthetic process"/>
    <property type="evidence" value="ECO:0007669"/>
    <property type="project" value="TreeGrafter"/>
</dbReference>
<sequence length="251" mass="28580">MMKHRYSRNRLYLNPKEQELIKSYPILLGGAGIGSIIAECALRFGFENITIVDGDQVEDSNLNRQNYTEGDVSINKVEAIKVRLESINSKANIKIHNCFLTSDNVEEYIKGHKIAINALDFSSEIPLIFDEICQKMDIPVLHPYNLGWGGLVTIISPKGLSLNSIARKGRDFNELNVVEYVSSYMRFWGEPQEWLEDIIDKFKNEREKLSPPQLSVGSWVVAGMCTHILFNITTQREVKSFPEFYLSSLEG</sequence>
<accession>A0A3E0I817</accession>
<keyword evidence="3" id="KW-1185">Reference proteome</keyword>
<dbReference type="InterPro" id="IPR045886">
    <property type="entry name" value="ThiF/MoeB/HesA"/>
</dbReference>
<dbReference type="RefSeq" id="WP_317124706.1">
    <property type="nucleotide sequence ID" value="NZ_QUNS01000002.1"/>
</dbReference>
<evidence type="ECO:0000313" key="2">
    <source>
        <dbReference type="EMBL" id="REH54893.1"/>
    </source>
</evidence>
<dbReference type="GO" id="GO:0008641">
    <property type="term" value="F:ubiquitin-like modifier activating enzyme activity"/>
    <property type="evidence" value="ECO:0007669"/>
    <property type="project" value="InterPro"/>
</dbReference>
<protein>
    <submittedName>
        <fullName evidence="2">ThiF family protein</fullName>
    </submittedName>
</protein>
<reference evidence="2 3" key="1">
    <citation type="submission" date="2018-08" db="EMBL/GenBank/DDBJ databases">
        <title>Genomic Encyclopedia of Type Strains, Phase IV (KMG-IV): sequencing the most valuable type-strain genomes for metagenomic binning, comparative biology and taxonomic classification.</title>
        <authorList>
            <person name="Goeker M."/>
        </authorList>
    </citation>
    <scope>NUCLEOTIDE SEQUENCE [LARGE SCALE GENOMIC DNA]</scope>
    <source>
        <strain evidence="2 3">DSM 18841</strain>
    </source>
</reference>
<name>A0A3E0I817_9FLAO</name>
<feature type="domain" description="THIF-type NAD/FAD binding fold" evidence="1">
    <location>
        <begin position="6"/>
        <end position="232"/>
    </location>
</feature>
<dbReference type="PANTHER" id="PTHR43267:SF1">
    <property type="entry name" value="TRNA THREONYLCARBAMOYLADENOSINE DEHYDRATASE"/>
    <property type="match status" value="1"/>
</dbReference>
<proteinExistence type="predicted"/>
<dbReference type="InterPro" id="IPR000594">
    <property type="entry name" value="ThiF_NAD_FAD-bd"/>
</dbReference>
<evidence type="ECO:0000313" key="3">
    <source>
        <dbReference type="Proteomes" id="UP000256884"/>
    </source>
</evidence>